<feature type="transmembrane region" description="Helical" evidence="1">
    <location>
        <begin position="106"/>
        <end position="122"/>
    </location>
</feature>
<name>A0A1E5BHU7_9VIBR</name>
<keyword evidence="1" id="KW-0812">Transmembrane</keyword>
<feature type="transmembrane region" description="Helical" evidence="1">
    <location>
        <begin position="129"/>
        <end position="146"/>
    </location>
</feature>
<keyword evidence="1" id="KW-1133">Transmembrane helix</keyword>
<dbReference type="PROSITE" id="PS50887">
    <property type="entry name" value="GGDEF"/>
    <property type="match status" value="1"/>
</dbReference>
<dbReference type="CDD" id="cd01949">
    <property type="entry name" value="GGDEF"/>
    <property type="match status" value="1"/>
</dbReference>
<dbReference type="eggNOG" id="COG5001">
    <property type="taxonomic scope" value="Bacteria"/>
</dbReference>
<dbReference type="InterPro" id="IPR000160">
    <property type="entry name" value="GGDEF_dom"/>
</dbReference>
<accession>A0A1E5BHU7</accession>
<proteinExistence type="predicted"/>
<reference evidence="3 4" key="1">
    <citation type="journal article" date="2012" name="Science">
        <title>Ecological populations of bacteria act as socially cohesive units of antibiotic production and resistance.</title>
        <authorList>
            <person name="Cordero O.X."/>
            <person name="Wildschutte H."/>
            <person name="Kirkup B."/>
            <person name="Proehl S."/>
            <person name="Ngo L."/>
            <person name="Hussain F."/>
            <person name="Le Roux F."/>
            <person name="Mincer T."/>
            <person name="Polz M.F."/>
        </authorList>
    </citation>
    <scope>NUCLEOTIDE SEQUENCE [LARGE SCALE GENOMIC DNA]</scope>
    <source>
        <strain evidence="3 4">ZF-129</strain>
    </source>
</reference>
<dbReference type="EMBL" id="AJYQ02000038">
    <property type="protein sequence ID" value="OEE36648.1"/>
    <property type="molecule type" value="Genomic_DNA"/>
</dbReference>
<dbReference type="Pfam" id="PF00990">
    <property type="entry name" value="GGDEF"/>
    <property type="match status" value="1"/>
</dbReference>
<evidence type="ECO:0000313" key="4">
    <source>
        <dbReference type="Proteomes" id="UP000094741"/>
    </source>
</evidence>
<dbReference type="STRING" id="1187848.A1QO_18835"/>
<evidence type="ECO:0000259" key="2">
    <source>
        <dbReference type="PROSITE" id="PS50887"/>
    </source>
</evidence>
<comment type="caution">
    <text evidence="3">The sequence shown here is derived from an EMBL/GenBank/DDBJ whole genome shotgun (WGS) entry which is preliminary data.</text>
</comment>
<dbReference type="OrthoDB" id="9812260at2"/>
<feature type="transmembrane region" description="Helical" evidence="1">
    <location>
        <begin position="28"/>
        <end position="46"/>
    </location>
</feature>
<feature type="domain" description="GGDEF" evidence="2">
    <location>
        <begin position="221"/>
        <end position="364"/>
    </location>
</feature>
<dbReference type="SUPFAM" id="SSF55073">
    <property type="entry name" value="Nucleotide cyclase"/>
    <property type="match status" value="1"/>
</dbReference>
<protein>
    <recommendedName>
        <fullName evidence="2">GGDEF domain-containing protein</fullName>
    </recommendedName>
</protein>
<evidence type="ECO:0000256" key="1">
    <source>
        <dbReference type="SAM" id="Phobius"/>
    </source>
</evidence>
<dbReference type="Proteomes" id="UP000094741">
    <property type="component" value="Unassembled WGS sequence"/>
</dbReference>
<sequence>MSLKTHNFVAEKLVEVVEDKHRRQRMMVNALTVLGLFFLTLFSLFNFNNQNITLASILAFFSVSGLANIYVMSRWRNAGLIVLTTIIYSLSTILVVSGGYQNTGSLWVYPLAAISIFINHFRQGLILNTFFIGVLTLLIVNDWLIADYNDVMKIRFIITLSALSGMCHILIYFQNKADDYILKMHEEGIHNLAYFDGLTQLANRATFRSILGRTMQRISTQRSALIYIDLDNFKQINDDYGHDTGDSVLVDFGYHLKRIASDRIGDGLSQYDVARLGGDEFAVFVKQAPRGENNVVTLADDVIDLFSNDRLESLRGLKHSMSASIGVVFTSEEQTNLYDSLRVADQAMYEAKKARKGQVRIIDLEQTI</sequence>
<feature type="transmembrane region" description="Helical" evidence="1">
    <location>
        <begin position="152"/>
        <end position="173"/>
    </location>
</feature>
<feature type="transmembrane region" description="Helical" evidence="1">
    <location>
        <begin position="78"/>
        <end position="100"/>
    </location>
</feature>
<gene>
    <name evidence="3" type="ORF">A1QO_18835</name>
</gene>
<dbReference type="Gene3D" id="3.30.70.270">
    <property type="match status" value="1"/>
</dbReference>
<dbReference type="NCBIfam" id="TIGR00254">
    <property type="entry name" value="GGDEF"/>
    <property type="match status" value="1"/>
</dbReference>
<dbReference type="InterPro" id="IPR043128">
    <property type="entry name" value="Rev_trsase/Diguanyl_cyclase"/>
</dbReference>
<keyword evidence="1" id="KW-0472">Membrane</keyword>
<dbReference type="SMART" id="SM00267">
    <property type="entry name" value="GGDEF"/>
    <property type="match status" value="1"/>
</dbReference>
<feature type="transmembrane region" description="Helical" evidence="1">
    <location>
        <begin position="52"/>
        <end position="71"/>
    </location>
</feature>
<organism evidence="3 4">
    <name type="scientific">Vibrio genomosp. F10 str. ZF-129</name>
    <dbReference type="NCBI Taxonomy" id="1187848"/>
    <lineage>
        <taxon>Bacteria</taxon>
        <taxon>Pseudomonadati</taxon>
        <taxon>Pseudomonadota</taxon>
        <taxon>Gammaproteobacteria</taxon>
        <taxon>Vibrionales</taxon>
        <taxon>Vibrionaceae</taxon>
        <taxon>Vibrio</taxon>
    </lineage>
</organism>
<dbReference type="RefSeq" id="WP_017034408.1">
    <property type="nucleotide sequence ID" value="NZ_AJYQ02000038.1"/>
</dbReference>
<dbReference type="PANTHER" id="PTHR46663:SF2">
    <property type="entry name" value="GGDEF DOMAIN-CONTAINING PROTEIN"/>
    <property type="match status" value="1"/>
</dbReference>
<evidence type="ECO:0000313" key="3">
    <source>
        <dbReference type="EMBL" id="OEE36648.1"/>
    </source>
</evidence>
<dbReference type="InterPro" id="IPR029787">
    <property type="entry name" value="Nucleotide_cyclase"/>
</dbReference>
<dbReference type="InterPro" id="IPR052163">
    <property type="entry name" value="DGC-Regulatory_Protein"/>
</dbReference>
<dbReference type="AlphaFoldDB" id="A0A1E5BHU7"/>
<dbReference type="PANTHER" id="PTHR46663">
    <property type="entry name" value="DIGUANYLATE CYCLASE DGCT-RELATED"/>
    <property type="match status" value="1"/>
</dbReference>